<evidence type="ECO:0000313" key="3">
    <source>
        <dbReference type="Proteomes" id="UP000217083"/>
    </source>
</evidence>
<protein>
    <recommendedName>
        <fullName evidence="1">Pyridoxamine 5'-phosphate oxidase N-terminal domain-containing protein</fullName>
    </recommendedName>
</protein>
<keyword evidence="3" id="KW-1185">Reference proteome</keyword>
<dbReference type="SUPFAM" id="SSF50475">
    <property type="entry name" value="FMN-binding split barrel"/>
    <property type="match status" value="1"/>
</dbReference>
<dbReference type="Pfam" id="PF01243">
    <property type="entry name" value="PNPOx_N"/>
    <property type="match status" value="1"/>
</dbReference>
<dbReference type="InterPro" id="IPR011576">
    <property type="entry name" value="Pyridox_Oxase_N"/>
</dbReference>
<dbReference type="RefSeq" id="WP_094921355.1">
    <property type="nucleotide sequence ID" value="NZ_NPIA01000001.1"/>
</dbReference>
<dbReference type="EMBL" id="NPIA01000001">
    <property type="protein sequence ID" value="OZM58446.1"/>
    <property type="molecule type" value="Genomic_DNA"/>
</dbReference>
<dbReference type="Gene3D" id="2.30.110.10">
    <property type="entry name" value="Electron Transport, Fmn-binding Protein, Chain A"/>
    <property type="match status" value="1"/>
</dbReference>
<dbReference type="Proteomes" id="UP000217083">
    <property type="component" value="Unassembled WGS sequence"/>
</dbReference>
<proteinExistence type="predicted"/>
<name>A0A263BZ53_9BACI</name>
<dbReference type="NCBIfam" id="NF005232">
    <property type="entry name" value="PRK06733.1"/>
    <property type="match status" value="1"/>
</dbReference>
<evidence type="ECO:0000259" key="1">
    <source>
        <dbReference type="Pfam" id="PF01243"/>
    </source>
</evidence>
<reference evidence="2 3" key="2">
    <citation type="submission" date="2017-09" db="EMBL/GenBank/DDBJ databases">
        <title>Bacillus patelloidae sp. nov., isolated from the intestinal tract of a marine limpet.</title>
        <authorList>
            <person name="Liu R."/>
            <person name="Dong C."/>
            <person name="Shao Z."/>
        </authorList>
    </citation>
    <scope>NUCLEOTIDE SEQUENCE [LARGE SCALE GENOMIC DNA]</scope>
    <source>
        <strain evidence="2 3">SA5d-4</strain>
    </source>
</reference>
<accession>A0A263BZ53</accession>
<feature type="domain" description="Pyridoxamine 5'-phosphate oxidase N-terminal" evidence="1">
    <location>
        <begin position="9"/>
        <end position="94"/>
    </location>
</feature>
<organism evidence="2 3">
    <name type="scientific">Lottiidibacillus patelloidae</name>
    <dbReference type="NCBI Taxonomy" id="2670334"/>
    <lineage>
        <taxon>Bacteria</taxon>
        <taxon>Bacillati</taxon>
        <taxon>Bacillota</taxon>
        <taxon>Bacilli</taxon>
        <taxon>Bacillales</taxon>
        <taxon>Bacillaceae</taxon>
        <taxon>Lottiidibacillus</taxon>
    </lineage>
</organism>
<gene>
    <name evidence="2" type="ORF">CIB95_02440</name>
</gene>
<dbReference type="AlphaFoldDB" id="A0A263BZ53"/>
<evidence type="ECO:0000313" key="2">
    <source>
        <dbReference type="EMBL" id="OZM58446.1"/>
    </source>
</evidence>
<reference evidence="3" key="1">
    <citation type="submission" date="2017-08" db="EMBL/GenBank/DDBJ databases">
        <authorList>
            <person name="Huang Z."/>
        </authorList>
    </citation>
    <scope>NUCLEOTIDE SEQUENCE [LARGE SCALE GENOMIC DNA]</scope>
    <source>
        <strain evidence="3">SA5d-4</strain>
    </source>
</reference>
<dbReference type="InterPro" id="IPR012349">
    <property type="entry name" value="Split_barrel_FMN-bd"/>
</dbReference>
<comment type="caution">
    <text evidence="2">The sequence shown here is derived from an EMBL/GenBank/DDBJ whole genome shotgun (WGS) entry which is preliminary data.</text>
</comment>
<sequence length="151" mass="17171">MTNKIENQLTDELLPLLQKERYVLISTVDYENGTPNVSAISWVYAPDKNKIRFAVDHRSRNIENIKKNDGITLVLIGNESTYSITGKASVKAERLEDVPLKLSCVEINIEEVRDIMFYGAKISQEPEYAKTYDEEAAAKLDRQVMDAMKKA</sequence>